<dbReference type="EMBL" id="JAUSTT010000009">
    <property type="protein sequence ID" value="MDQ0176008.1"/>
    <property type="molecule type" value="Genomic_DNA"/>
</dbReference>
<dbReference type="SUPFAM" id="SSF88659">
    <property type="entry name" value="Sigma3 and sigma4 domains of RNA polymerase sigma factors"/>
    <property type="match status" value="1"/>
</dbReference>
<protein>
    <submittedName>
        <fullName evidence="1">DNA-directed RNA polymerase specialized sigma24 family protein</fullName>
    </submittedName>
</protein>
<keyword evidence="1" id="KW-0804">Transcription</keyword>
<dbReference type="RefSeq" id="WP_307228805.1">
    <property type="nucleotide sequence ID" value="NZ_JAUSTT010000009.1"/>
</dbReference>
<dbReference type="Proteomes" id="UP001223586">
    <property type="component" value="Unassembled WGS sequence"/>
</dbReference>
<evidence type="ECO:0000313" key="2">
    <source>
        <dbReference type="Proteomes" id="UP001223586"/>
    </source>
</evidence>
<sequence>MDISQLIKDYNWMKKEIARLQRIIYGSTIPMIKWGVAQYGIEAVMPKGSPGKSAAELNAMDLREKRQIERLETYQRYVYALESAVDIFKDERQKIIYDCLLDEMTYRQIAVHLNVSKDFVQRQKMDIVRQMRQSRQITAILQKEKNCG</sequence>
<dbReference type="GO" id="GO:0000428">
    <property type="term" value="C:DNA-directed RNA polymerase complex"/>
    <property type="evidence" value="ECO:0007669"/>
    <property type="project" value="UniProtKB-KW"/>
</dbReference>
<proteinExistence type="predicted"/>
<gene>
    <name evidence="1" type="ORF">J2S08_001844</name>
</gene>
<name>A0ABT9WRT8_9BACI</name>
<keyword evidence="2" id="KW-1185">Reference proteome</keyword>
<keyword evidence="1" id="KW-0240">DNA-directed RNA polymerase</keyword>
<reference evidence="1 2" key="1">
    <citation type="submission" date="2023-07" db="EMBL/GenBank/DDBJ databases">
        <title>Genomic Encyclopedia of Type Strains, Phase IV (KMG-IV): sequencing the most valuable type-strain genomes for metagenomic binning, comparative biology and taxonomic classification.</title>
        <authorList>
            <person name="Goeker M."/>
        </authorList>
    </citation>
    <scope>NUCLEOTIDE SEQUENCE [LARGE SCALE GENOMIC DNA]</scope>
    <source>
        <strain evidence="1 2">DSM 23837</strain>
    </source>
</reference>
<comment type="caution">
    <text evidence="1">The sequence shown here is derived from an EMBL/GenBank/DDBJ whole genome shotgun (WGS) entry which is preliminary data.</text>
</comment>
<evidence type="ECO:0000313" key="1">
    <source>
        <dbReference type="EMBL" id="MDQ0176008.1"/>
    </source>
</evidence>
<dbReference type="InterPro" id="IPR013324">
    <property type="entry name" value="RNA_pol_sigma_r3/r4-like"/>
</dbReference>
<organism evidence="1 2">
    <name type="scientific">Bacillus chungangensis</name>
    <dbReference type="NCBI Taxonomy" id="587633"/>
    <lineage>
        <taxon>Bacteria</taxon>
        <taxon>Bacillati</taxon>
        <taxon>Bacillota</taxon>
        <taxon>Bacilli</taxon>
        <taxon>Bacillales</taxon>
        <taxon>Bacillaceae</taxon>
        <taxon>Bacillus</taxon>
    </lineage>
</organism>
<accession>A0ABT9WRT8</accession>